<dbReference type="Pfam" id="PF01546">
    <property type="entry name" value="Peptidase_M20"/>
    <property type="match status" value="1"/>
</dbReference>
<protein>
    <submittedName>
        <fullName evidence="11">Acetylornithine deacetylase</fullName>
    </submittedName>
</protein>
<evidence type="ECO:0000256" key="5">
    <source>
        <dbReference type="ARBA" id="ARBA00022605"/>
    </source>
</evidence>
<keyword evidence="6" id="KW-0479">Metal-binding</keyword>
<organism evidence="11 12">
    <name type="scientific">Salinarimonas ramus</name>
    <dbReference type="NCBI Taxonomy" id="690164"/>
    <lineage>
        <taxon>Bacteria</taxon>
        <taxon>Pseudomonadati</taxon>
        <taxon>Pseudomonadota</taxon>
        <taxon>Alphaproteobacteria</taxon>
        <taxon>Hyphomicrobiales</taxon>
        <taxon>Salinarimonadaceae</taxon>
        <taxon>Salinarimonas</taxon>
    </lineage>
</organism>
<evidence type="ECO:0000256" key="3">
    <source>
        <dbReference type="ARBA" id="ARBA00022490"/>
    </source>
</evidence>
<dbReference type="GO" id="GO:0006526">
    <property type="term" value="P:L-arginine biosynthetic process"/>
    <property type="evidence" value="ECO:0007669"/>
    <property type="project" value="UniProtKB-KW"/>
</dbReference>
<evidence type="ECO:0000256" key="2">
    <source>
        <dbReference type="ARBA" id="ARBA00005691"/>
    </source>
</evidence>
<feature type="domain" description="Peptidase M20 dimerisation" evidence="10">
    <location>
        <begin position="172"/>
        <end position="283"/>
    </location>
</feature>
<dbReference type="PANTHER" id="PTHR43808:SF31">
    <property type="entry name" value="N-ACETYL-L-CITRULLINE DEACETYLASE"/>
    <property type="match status" value="1"/>
</dbReference>
<evidence type="ECO:0000313" key="11">
    <source>
        <dbReference type="EMBL" id="GGK29539.1"/>
    </source>
</evidence>
<keyword evidence="3" id="KW-0963">Cytoplasm</keyword>
<reference evidence="11 12" key="1">
    <citation type="journal article" date="2014" name="Int. J. Syst. Evol. Microbiol.">
        <title>Complete genome sequence of Corynebacterium casei LMG S-19264T (=DSM 44701T), isolated from a smear-ripened cheese.</title>
        <authorList>
            <consortium name="US DOE Joint Genome Institute (JGI-PGF)"/>
            <person name="Walter F."/>
            <person name="Albersmeier A."/>
            <person name="Kalinowski J."/>
            <person name="Ruckert C."/>
        </authorList>
    </citation>
    <scope>NUCLEOTIDE SEQUENCE [LARGE SCALE GENOMIC DNA]</scope>
    <source>
        <strain evidence="11 12">CGMCC 1.9161</strain>
    </source>
</reference>
<dbReference type="CDD" id="cd03894">
    <property type="entry name" value="M20_ArgE"/>
    <property type="match status" value="1"/>
</dbReference>
<dbReference type="InterPro" id="IPR010169">
    <property type="entry name" value="AcOrn-deacetyl"/>
</dbReference>
<dbReference type="AlphaFoldDB" id="A0A917Q6C7"/>
<keyword evidence="9" id="KW-0170">Cobalt</keyword>
<dbReference type="Gene3D" id="3.40.630.10">
    <property type="entry name" value="Zn peptidases"/>
    <property type="match status" value="1"/>
</dbReference>
<dbReference type="EMBL" id="BMMF01000004">
    <property type="protein sequence ID" value="GGK29539.1"/>
    <property type="molecule type" value="Genomic_DNA"/>
</dbReference>
<keyword evidence="12" id="KW-1185">Reference proteome</keyword>
<dbReference type="SUPFAM" id="SSF53187">
    <property type="entry name" value="Zn-dependent exopeptidases"/>
    <property type="match status" value="1"/>
</dbReference>
<comment type="caution">
    <text evidence="11">The sequence shown here is derived from an EMBL/GenBank/DDBJ whole genome shotgun (WGS) entry which is preliminary data.</text>
</comment>
<dbReference type="SUPFAM" id="SSF55031">
    <property type="entry name" value="Bacterial exopeptidase dimerisation domain"/>
    <property type="match status" value="1"/>
</dbReference>
<dbReference type="InterPro" id="IPR002933">
    <property type="entry name" value="Peptidase_M20"/>
</dbReference>
<dbReference type="Gene3D" id="3.30.70.360">
    <property type="match status" value="1"/>
</dbReference>
<accession>A0A917Q6C7</accession>
<evidence type="ECO:0000256" key="6">
    <source>
        <dbReference type="ARBA" id="ARBA00022723"/>
    </source>
</evidence>
<dbReference type="InterPro" id="IPR050072">
    <property type="entry name" value="Peptidase_M20A"/>
</dbReference>
<dbReference type="Proteomes" id="UP000600449">
    <property type="component" value="Unassembled WGS sequence"/>
</dbReference>
<dbReference type="PANTHER" id="PTHR43808">
    <property type="entry name" value="ACETYLORNITHINE DEACETYLASE"/>
    <property type="match status" value="1"/>
</dbReference>
<dbReference type="GO" id="GO:0008777">
    <property type="term" value="F:acetylornithine deacetylase activity"/>
    <property type="evidence" value="ECO:0007669"/>
    <property type="project" value="TreeGrafter"/>
</dbReference>
<keyword evidence="5" id="KW-0028">Amino-acid biosynthesis</keyword>
<evidence type="ECO:0000313" key="12">
    <source>
        <dbReference type="Proteomes" id="UP000600449"/>
    </source>
</evidence>
<proteinExistence type="inferred from homology"/>
<evidence type="ECO:0000256" key="4">
    <source>
        <dbReference type="ARBA" id="ARBA00022571"/>
    </source>
</evidence>
<dbReference type="InterPro" id="IPR001261">
    <property type="entry name" value="ArgE/DapE_CS"/>
</dbReference>
<evidence type="ECO:0000256" key="8">
    <source>
        <dbReference type="ARBA" id="ARBA00022833"/>
    </source>
</evidence>
<keyword evidence="8" id="KW-0862">Zinc</keyword>
<dbReference type="RefSeq" id="WP_188911259.1">
    <property type="nucleotide sequence ID" value="NZ_BMMF01000004.1"/>
</dbReference>
<comment type="cofactor">
    <cofactor evidence="1">
        <name>Zn(2+)</name>
        <dbReference type="ChEBI" id="CHEBI:29105"/>
    </cofactor>
</comment>
<evidence type="ECO:0000256" key="7">
    <source>
        <dbReference type="ARBA" id="ARBA00022801"/>
    </source>
</evidence>
<dbReference type="InterPro" id="IPR011650">
    <property type="entry name" value="Peptidase_M20_dimer"/>
</dbReference>
<evidence type="ECO:0000259" key="10">
    <source>
        <dbReference type="Pfam" id="PF07687"/>
    </source>
</evidence>
<evidence type="ECO:0000256" key="9">
    <source>
        <dbReference type="ARBA" id="ARBA00023285"/>
    </source>
</evidence>
<keyword evidence="4" id="KW-0055">Arginine biosynthesis</keyword>
<evidence type="ECO:0000256" key="1">
    <source>
        <dbReference type="ARBA" id="ARBA00001947"/>
    </source>
</evidence>
<sequence>MTPEAIVAHLRDLVAFDTTSRNSNLPLIDHVEAYLAPLGFTCERVFDETGTKANLWATIGPEDVPGYVLSGHTDVVPVDGQDWASDPFVLTEKDGRLYGRGSCDMKGFLAACLAAAPAMAKADLKRPIHLAFSYDEEVGCVGARGLVARLAEKSVRPLACFVGEPTSMGVVVGHKAKRSVAVTVRGHTVHSSLAPQGVNAVEFAALLVAKIREIADRFAQSGARDGLYDVPFTTTHVGVLKGGTALNIVADRAEILFEVRAIGGDDPDAVLAEIAAHARDVLEPRMKAVRPEAGIALDVYAGFPGLDTPPDAEVVTLVKRLAGRNEHSKVAYGTEAGLFSEIGGIPTVVIGPGDIAQAHQANEWIAKSELEACGRFVEAVVTEASRG</sequence>
<dbReference type="PROSITE" id="PS00759">
    <property type="entry name" value="ARGE_DAPE_CPG2_2"/>
    <property type="match status" value="1"/>
</dbReference>
<dbReference type="InterPro" id="IPR036264">
    <property type="entry name" value="Bact_exopeptidase_dim_dom"/>
</dbReference>
<dbReference type="Pfam" id="PF07687">
    <property type="entry name" value="M20_dimer"/>
    <property type="match status" value="1"/>
</dbReference>
<keyword evidence="7" id="KW-0378">Hydrolase</keyword>
<dbReference type="NCBIfam" id="NF005710">
    <property type="entry name" value="PRK07522.1"/>
    <property type="match status" value="1"/>
</dbReference>
<name>A0A917Q6C7_9HYPH</name>
<gene>
    <name evidence="11" type="ORF">GCM10011322_14900</name>
</gene>
<dbReference type="NCBIfam" id="TIGR01892">
    <property type="entry name" value="AcOrn-deacetyl"/>
    <property type="match status" value="1"/>
</dbReference>
<comment type="similarity">
    <text evidence="2">Belongs to the peptidase M20A family. ArgE subfamily.</text>
</comment>
<dbReference type="GO" id="GO:0046872">
    <property type="term" value="F:metal ion binding"/>
    <property type="evidence" value="ECO:0007669"/>
    <property type="project" value="UniProtKB-KW"/>
</dbReference>